<sequence>MIRDGWLVIGLTTLLFGLVGLVYCILVTPIYQASATMYISSTVDDSTPAAAYQGSLASEQRVASYTKLADSDVVLREAIGSGNLPVNVAEARTSVSASTTPNTVLLNVRARSSDSELAARMANGVAAALTRYVAQLETPAGSQEPLVKLSMVSPAAQPDTPVSPNTLRTVFLAAVVGLILGLGLVFVRNRFSDRVKGEADLETVTDLPVVATVPTDTNIEGDELVDFAAGASLAAESYRKLRTSLSFADIDNPPRTILVTSAVGGEGKTTTAMNLAASLAESGNSVLLVDADLRRPQVAKRMKLPVGIGLTNWLRGDAPFGDLVQTGPIENLSIMTSGPQPPNPAELLDSERMVAGLKELSAKYDYVVFDSPPILPVVDAVILSKTVDAVLVVTRVGYSKMKYVSAAIVSLQRAQARMAGVVLTDTRYARSATYAYYGPSSASSDTVVAPVKDSAAVGVGEQTMAPRADTEVEESRGLDRNLR</sequence>
<keyword evidence="8 21" id="KW-0808">Transferase</keyword>
<protein>
    <recommendedName>
        <fullName evidence="5">non-specific protein-tyrosine kinase</fullName>
        <ecNumber evidence="5">2.7.10.2</ecNumber>
    </recommendedName>
</protein>
<evidence type="ECO:0000256" key="8">
    <source>
        <dbReference type="ARBA" id="ARBA00022679"/>
    </source>
</evidence>
<dbReference type="InterPro" id="IPR025669">
    <property type="entry name" value="AAA_dom"/>
</dbReference>
<dbReference type="PANTHER" id="PTHR32309:SF31">
    <property type="entry name" value="CAPSULAR EXOPOLYSACCHARIDE FAMILY"/>
    <property type="match status" value="1"/>
</dbReference>
<dbReference type="GO" id="GO:0042802">
    <property type="term" value="F:identical protein binding"/>
    <property type="evidence" value="ECO:0007669"/>
    <property type="project" value="UniProtKB-ARBA"/>
</dbReference>
<dbReference type="Pfam" id="PF13614">
    <property type="entry name" value="AAA_31"/>
    <property type="match status" value="1"/>
</dbReference>
<gene>
    <name evidence="21" type="primary">yveL</name>
    <name evidence="21" type="ORF">D7316_04708</name>
</gene>
<feature type="transmembrane region" description="Helical" evidence="18">
    <location>
        <begin position="7"/>
        <end position="31"/>
    </location>
</feature>
<dbReference type="GO" id="GO:0004715">
    <property type="term" value="F:non-membrane spanning protein tyrosine kinase activity"/>
    <property type="evidence" value="ECO:0007669"/>
    <property type="project" value="UniProtKB-EC"/>
</dbReference>
<evidence type="ECO:0000313" key="22">
    <source>
        <dbReference type="Proteomes" id="UP000271469"/>
    </source>
</evidence>
<feature type="domain" description="AAA" evidence="20">
    <location>
        <begin position="255"/>
        <end position="415"/>
    </location>
</feature>
<evidence type="ECO:0000256" key="3">
    <source>
        <dbReference type="ARBA" id="ARBA00007316"/>
    </source>
</evidence>
<evidence type="ECO:0000256" key="11">
    <source>
        <dbReference type="ARBA" id="ARBA00022777"/>
    </source>
</evidence>
<dbReference type="NCBIfam" id="TIGR01007">
    <property type="entry name" value="eps_fam"/>
    <property type="match status" value="1"/>
</dbReference>
<comment type="similarity">
    <text evidence="2">Belongs to the CpsC/CapA family.</text>
</comment>
<feature type="region of interest" description="Disordered" evidence="17">
    <location>
        <begin position="460"/>
        <end position="483"/>
    </location>
</feature>
<evidence type="ECO:0000256" key="1">
    <source>
        <dbReference type="ARBA" id="ARBA00004429"/>
    </source>
</evidence>
<dbReference type="FunFam" id="3.40.50.300:FF:000527">
    <property type="entry name" value="Tyrosine-protein kinase etk"/>
    <property type="match status" value="1"/>
</dbReference>
<evidence type="ECO:0000256" key="6">
    <source>
        <dbReference type="ARBA" id="ARBA00022475"/>
    </source>
</evidence>
<proteinExistence type="inferred from homology"/>
<keyword evidence="15" id="KW-0829">Tyrosine-protein kinase</keyword>
<keyword evidence="13 18" id="KW-1133">Transmembrane helix</keyword>
<evidence type="ECO:0000256" key="17">
    <source>
        <dbReference type="SAM" id="MobiDB-lite"/>
    </source>
</evidence>
<evidence type="ECO:0000256" key="14">
    <source>
        <dbReference type="ARBA" id="ARBA00023136"/>
    </source>
</evidence>
<name>A0A3G8JTQ2_9ACTN</name>
<evidence type="ECO:0000256" key="5">
    <source>
        <dbReference type="ARBA" id="ARBA00011903"/>
    </source>
</evidence>
<dbReference type="KEGG" id="gom:D7316_04708"/>
<evidence type="ECO:0000256" key="18">
    <source>
        <dbReference type="SAM" id="Phobius"/>
    </source>
</evidence>
<evidence type="ECO:0000256" key="16">
    <source>
        <dbReference type="ARBA" id="ARBA00051245"/>
    </source>
</evidence>
<evidence type="ECO:0000256" key="4">
    <source>
        <dbReference type="ARBA" id="ARBA00008883"/>
    </source>
</evidence>
<dbReference type="Proteomes" id="UP000271469">
    <property type="component" value="Chromosome"/>
</dbReference>
<dbReference type="Gene3D" id="3.40.50.300">
    <property type="entry name" value="P-loop containing nucleotide triphosphate hydrolases"/>
    <property type="match status" value="1"/>
</dbReference>
<comment type="catalytic activity">
    <reaction evidence="16">
        <text>L-tyrosyl-[protein] + ATP = O-phospho-L-tyrosyl-[protein] + ADP + H(+)</text>
        <dbReference type="Rhea" id="RHEA:10596"/>
        <dbReference type="Rhea" id="RHEA-COMP:10136"/>
        <dbReference type="Rhea" id="RHEA-COMP:20101"/>
        <dbReference type="ChEBI" id="CHEBI:15378"/>
        <dbReference type="ChEBI" id="CHEBI:30616"/>
        <dbReference type="ChEBI" id="CHEBI:46858"/>
        <dbReference type="ChEBI" id="CHEBI:61978"/>
        <dbReference type="ChEBI" id="CHEBI:456216"/>
        <dbReference type="EC" id="2.7.10.2"/>
    </reaction>
</comment>
<dbReference type="InterPro" id="IPR027417">
    <property type="entry name" value="P-loop_NTPase"/>
</dbReference>
<dbReference type="AlphaFoldDB" id="A0A3G8JTQ2"/>
<feature type="transmembrane region" description="Helical" evidence="18">
    <location>
        <begin position="169"/>
        <end position="187"/>
    </location>
</feature>
<keyword evidence="7" id="KW-0997">Cell inner membrane</keyword>
<comment type="similarity">
    <text evidence="4">Belongs to the etk/wzc family.</text>
</comment>
<evidence type="ECO:0000256" key="13">
    <source>
        <dbReference type="ARBA" id="ARBA00022989"/>
    </source>
</evidence>
<dbReference type="GO" id="GO:0005886">
    <property type="term" value="C:plasma membrane"/>
    <property type="evidence" value="ECO:0007669"/>
    <property type="project" value="UniProtKB-SubCell"/>
</dbReference>
<keyword evidence="10" id="KW-0547">Nucleotide-binding</keyword>
<evidence type="ECO:0000256" key="15">
    <source>
        <dbReference type="ARBA" id="ARBA00023137"/>
    </source>
</evidence>
<comment type="similarity">
    <text evidence="3">Belongs to the CpsD/CapB family.</text>
</comment>
<evidence type="ECO:0000313" key="21">
    <source>
        <dbReference type="EMBL" id="AZG48095.1"/>
    </source>
</evidence>
<evidence type="ECO:0000256" key="10">
    <source>
        <dbReference type="ARBA" id="ARBA00022741"/>
    </source>
</evidence>
<keyword evidence="11 21" id="KW-0418">Kinase</keyword>
<dbReference type="InterPro" id="IPR005702">
    <property type="entry name" value="Wzc-like_C"/>
</dbReference>
<dbReference type="InterPro" id="IPR050445">
    <property type="entry name" value="Bact_polysacc_biosynth/exp"/>
</dbReference>
<evidence type="ECO:0000256" key="2">
    <source>
        <dbReference type="ARBA" id="ARBA00006683"/>
    </source>
</evidence>
<keyword evidence="22" id="KW-1185">Reference proteome</keyword>
<accession>A0A3G8JTQ2</accession>
<dbReference type="CDD" id="cd05387">
    <property type="entry name" value="BY-kinase"/>
    <property type="match status" value="1"/>
</dbReference>
<evidence type="ECO:0000256" key="9">
    <source>
        <dbReference type="ARBA" id="ARBA00022692"/>
    </source>
</evidence>
<organism evidence="21 22">
    <name type="scientific">Gordonia insulae</name>
    <dbReference type="NCBI Taxonomy" id="2420509"/>
    <lineage>
        <taxon>Bacteria</taxon>
        <taxon>Bacillati</taxon>
        <taxon>Actinomycetota</taxon>
        <taxon>Actinomycetes</taxon>
        <taxon>Mycobacteriales</taxon>
        <taxon>Gordoniaceae</taxon>
        <taxon>Gordonia</taxon>
    </lineage>
</organism>
<evidence type="ECO:0000256" key="12">
    <source>
        <dbReference type="ARBA" id="ARBA00022840"/>
    </source>
</evidence>
<feature type="domain" description="Polysaccharide chain length determinant N-terminal" evidence="19">
    <location>
        <begin position="2"/>
        <end position="79"/>
    </location>
</feature>
<feature type="compositionally biased region" description="Basic and acidic residues" evidence="17">
    <location>
        <begin position="468"/>
        <end position="483"/>
    </location>
</feature>
<dbReference type="PANTHER" id="PTHR32309">
    <property type="entry name" value="TYROSINE-PROTEIN KINASE"/>
    <property type="match status" value="1"/>
</dbReference>
<reference evidence="21 22" key="1">
    <citation type="submission" date="2018-11" db="EMBL/GenBank/DDBJ databases">
        <title>Gordonia insulae sp. nov., isolated from an island soil.</title>
        <authorList>
            <person name="Kim Y.S."/>
            <person name="Kim S.B."/>
        </authorList>
    </citation>
    <scope>NUCLEOTIDE SEQUENCE [LARGE SCALE GENOMIC DNA]</scope>
    <source>
        <strain evidence="21 22">MMS17-SY073</strain>
    </source>
</reference>
<keyword evidence="6" id="KW-1003">Cell membrane</keyword>
<evidence type="ECO:0000259" key="20">
    <source>
        <dbReference type="Pfam" id="PF13614"/>
    </source>
</evidence>
<dbReference type="Pfam" id="PF02706">
    <property type="entry name" value="Wzz"/>
    <property type="match status" value="1"/>
</dbReference>
<keyword evidence="9 18" id="KW-0812">Transmembrane</keyword>
<keyword evidence="12" id="KW-0067">ATP-binding</keyword>
<dbReference type="EMBL" id="CP033972">
    <property type="protein sequence ID" value="AZG48095.1"/>
    <property type="molecule type" value="Genomic_DNA"/>
</dbReference>
<dbReference type="InterPro" id="IPR003856">
    <property type="entry name" value="LPS_length_determ_N"/>
</dbReference>
<dbReference type="GO" id="GO:0005524">
    <property type="term" value="F:ATP binding"/>
    <property type="evidence" value="ECO:0007669"/>
    <property type="project" value="UniProtKB-KW"/>
</dbReference>
<dbReference type="EC" id="2.7.10.2" evidence="5"/>
<evidence type="ECO:0000256" key="7">
    <source>
        <dbReference type="ARBA" id="ARBA00022519"/>
    </source>
</evidence>
<evidence type="ECO:0000259" key="19">
    <source>
        <dbReference type="Pfam" id="PF02706"/>
    </source>
</evidence>
<keyword evidence="14 18" id="KW-0472">Membrane</keyword>
<comment type="subcellular location">
    <subcellularLocation>
        <location evidence="1">Cell inner membrane</location>
        <topology evidence="1">Multi-pass membrane protein</topology>
    </subcellularLocation>
</comment>
<dbReference type="SUPFAM" id="SSF52540">
    <property type="entry name" value="P-loop containing nucleoside triphosphate hydrolases"/>
    <property type="match status" value="1"/>
</dbReference>